<reference evidence="5" key="1">
    <citation type="journal article" date="2016" name="Environ. Microbiol.">
        <title>The complete genome of a viable archaeum isolated from 123-million-year-old rock salt.</title>
        <authorList>
            <person name="Jaakkola S.T."/>
            <person name="Pfeiffer F."/>
            <person name="Ravantti J.J."/>
            <person name="Guo Q."/>
            <person name="Liu Y."/>
            <person name="Chen X."/>
            <person name="Ma H."/>
            <person name="Yang C."/>
            <person name="Oksanen H.M."/>
            <person name="Bamford D.H."/>
        </authorList>
    </citation>
    <scope>NUCLEOTIDE SEQUENCE</scope>
    <source>
        <strain evidence="5">JI20-1</strain>
    </source>
</reference>
<dbReference type="Proteomes" id="UP000066737">
    <property type="component" value="Chromosome I"/>
</dbReference>
<evidence type="ECO:0000256" key="2">
    <source>
        <dbReference type="SAM" id="Phobius"/>
    </source>
</evidence>
<dbReference type="GO" id="GO:0009269">
    <property type="term" value="P:response to desiccation"/>
    <property type="evidence" value="ECO:0007669"/>
    <property type="project" value="InterPro"/>
</dbReference>
<sequence length="389" mass="40911">MDVRALLFGSTIRVAVTLVAGLGLVVGGAFVGGLLGVPSVEQIDNQFGEVNDTHTEVQTDLVIHNPNPVGVRLGGTSVNYTVAMNDIRMASGDKRGVGVGTGNSTVNLTTFLHNERISAWWASHVRGGEHTNLTVSATVQPGFVGQSATFQPAAETIETDLLGQFNSTEDRPVNADMPLVEDPVLVVQRTNASWGTVTDAETPIDLEFEVYNPKASPVVVSNVGYDISMNDVPVGSGELEETESIPGKSARLVETPTVIDNENLDEWWVTHVENDQTTELRIEFYAELELPGSTETVRVPLDELTYTQTIETDMFGNEDGSGGGDGSGNETAADGTTTATTTSDGSTTTTDSTTTDSTTTDGTTADDGTTSDDGTTTDDGLLARGSLAA</sequence>
<evidence type="ECO:0000259" key="3">
    <source>
        <dbReference type="SMART" id="SM00769"/>
    </source>
</evidence>
<accession>A0A0U5H0J7</accession>
<dbReference type="InterPro" id="IPR004864">
    <property type="entry name" value="LEA_2"/>
</dbReference>
<name>A0A0U5H0J7_9EURY</name>
<feature type="compositionally biased region" description="Low complexity" evidence="1">
    <location>
        <begin position="328"/>
        <end position="380"/>
    </location>
</feature>
<feature type="region of interest" description="Disordered" evidence="1">
    <location>
        <begin position="313"/>
        <end position="389"/>
    </location>
</feature>
<dbReference type="Gene3D" id="2.60.40.10">
    <property type="entry name" value="Immunoglobulins"/>
    <property type="match status" value="2"/>
</dbReference>
<dbReference type="AlphaFoldDB" id="A0A0U5H0J7"/>
<feature type="transmembrane region" description="Helical" evidence="2">
    <location>
        <begin position="12"/>
        <end position="37"/>
    </location>
</feature>
<protein>
    <submittedName>
        <fullName evidence="4">DUF1511 family protein</fullName>
    </submittedName>
</protein>
<dbReference type="SMART" id="SM00769">
    <property type="entry name" value="WHy"/>
    <property type="match status" value="2"/>
</dbReference>
<dbReference type="GeneID" id="26658539"/>
<evidence type="ECO:0000313" key="4">
    <source>
        <dbReference type="EMBL" id="CQH52601.1"/>
    </source>
</evidence>
<evidence type="ECO:0000256" key="1">
    <source>
        <dbReference type="SAM" id="MobiDB-lite"/>
    </source>
</evidence>
<dbReference type="KEGG" id="hhb:Hhub_1863"/>
<dbReference type="SUPFAM" id="SSF117070">
    <property type="entry name" value="LEA14-like"/>
    <property type="match status" value="2"/>
</dbReference>
<keyword evidence="2" id="KW-0472">Membrane</keyword>
<dbReference type="InterPro" id="IPR013990">
    <property type="entry name" value="WHy-dom"/>
</dbReference>
<dbReference type="STRING" id="1407499.HHUB_1863"/>
<dbReference type="InterPro" id="IPR013783">
    <property type="entry name" value="Ig-like_fold"/>
</dbReference>
<gene>
    <name evidence="4" type="ORF">HHUB_1863</name>
</gene>
<feature type="domain" description="Water stress and hypersensitive response" evidence="3">
    <location>
        <begin position="40"/>
        <end position="157"/>
    </location>
</feature>
<proteinExistence type="predicted"/>
<organism evidence="4 5">
    <name type="scientific">Halobacterium hubeiense</name>
    <dbReference type="NCBI Taxonomy" id="1407499"/>
    <lineage>
        <taxon>Archaea</taxon>
        <taxon>Methanobacteriati</taxon>
        <taxon>Methanobacteriota</taxon>
        <taxon>Stenosarchaea group</taxon>
        <taxon>Halobacteria</taxon>
        <taxon>Halobacteriales</taxon>
        <taxon>Halobacteriaceae</taxon>
        <taxon>Halobacterium</taxon>
    </lineage>
</organism>
<dbReference type="Pfam" id="PF03168">
    <property type="entry name" value="LEA_2"/>
    <property type="match status" value="2"/>
</dbReference>
<feature type="domain" description="Water stress and hypersensitive response" evidence="3">
    <location>
        <begin position="187"/>
        <end position="305"/>
    </location>
</feature>
<keyword evidence="2" id="KW-1133">Transmembrane helix</keyword>
<evidence type="ECO:0000313" key="5">
    <source>
        <dbReference type="Proteomes" id="UP000066737"/>
    </source>
</evidence>
<keyword evidence="5" id="KW-1185">Reference proteome</keyword>
<dbReference type="OrthoDB" id="105458at2157"/>
<dbReference type="EMBL" id="LN831302">
    <property type="protein sequence ID" value="CQH52601.1"/>
    <property type="molecule type" value="Genomic_DNA"/>
</dbReference>
<dbReference type="RefSeq" id="WP_059056332.1">
    <property type="nucleotide sequence ID" value="NZ_CEML01000002.1"/>
</dbReference>
<keyword evidence="2" id="KW-0812">Transmembrane</keyword>